<dbReference type="Proteomes" id="UP000250079">
    <property type="component" value="Chromosome"/>
</dbReference>
<evidence type="ECO:0000313" key="2">
    <source>
        <dbReference type="Proteomes" id="UP000250079"/>
    </source>
</evidence>
<gene>
    <name evidence="1" type="ORF">IMCC3135_13700</name>
</gene>
<name>A0A2Z2NQQ4_9GAMM</name>
<dbReference type="KEGG" id="gai:IMCC3135_13700"/>
<proteinExistence type="predicted"/>
<organism evidence="1 2">
    <name type="scientific">Granulosicoccus antarcticus IMCC3135</name>
    <dbReference type="NCBI Taxonomy" id="1192854"/>
    <lineage>
        <taxon>Bacteria</taxon>
        <taxon>Pseudomonadati</taxon>
        <taxon>Pseudomonadota</taxon>
        <taxon>Gammaproteobacteria</taxon>
        <taxon>Chromatiales</taxon>
        <taxon>Granulosicoccaceae</taxon>
        <taxon>Granulosicoccus</taxon>
    </lineage>
</organism>
<reference evidence="1 2" key="1">
    <citation type="submission" date="2016-12" db="EMBL/GenBank/DDBJ databases">
        <authorList>
            <person name="Song W.-J."/>
            <person name="Kurnit D.M."/>
        </authorList>
    </citation>
    <scope>NUCLEOTIDE SEQUENCE [LARGE SCALE GENOMIC DNA]</scope>
    <source>
        <strain evidence="1 2">IMCC3135</strain>
    </source>
</reference>
<accession>A0A2Z2NQQ4</accession>
<protein>
    <submittedName>
        <fullName evidence="1">Uncharacterized protein</fullName>
    </submittedName>
</protein>
<dbReference type="AlphaFoldDB" id="A0A2Z2NQQ4"/>
<keyword evidence="2" id="KW-1185">Reference proteome</keyword>
<dbReference type="EMBL" id="CP018632">
    <property type="protein sequence ID" value="ASJ72825.1"/>
    <property type="molecule type" value="Genomic_DNA"/>
</dbReference>
<sequence length="126" mass="14296">MASRRTGPSDIPAGSLLAAYAEAPDAGTVSNYCDCYLTRIESSASLPDFLYAFYTSSDFQYRAQVRACNKITCAEHEHYFLRKRTIAPMVTRPIDMPILTIPSHIVRIFRYAIITQVHRRRMGCLD</sequence>
<evidence type="ECO:0000313" key="1">
    <source>
        <dbReference type="EMBL" id="ASJ72825.1"/>
    </source>
</evidence>
<dbReference type="RefSeq" id="WP_157735970.1">
    <property type="nucleotide sequence ID" value="NZ_CP018632.1"/>
</dbReference>